<proteinExistence type="predicted"/>
<sequence>MDEAILDAVGPVDELLDELEGHNEDSFHDHFVDNYKLVHCYGDQYEGRIDGAEIIEVSDSVDLHDILTDTKEKIKAAQNKLSDKVKENKDRAEYEKLKKRFE</sequence>
<protein>
    <submittedName>
        <fullName evidence="1">Uncharacterized protein</fullName>
    </submittedName>
</protein>
<evidence type="ECO:0000313" key="1">
    <source>
        <dbReference type="EMBL" id="KKN66633.1"/>
    </source>
</evidence>
<comment type="caution">
    <text evidence="1">The sequence shown here is derived from an EMBL/GenBank/DDBJ whole genome shotgun (WGS) entry which is preliminary data.</text>
</comment>
<dbReference type="EMBL" id="LAZR01000495">
    <property type="protein sequence ID" value="KKN66633.1"/>
    <property type="molecule type" value="Genomic_DNA"/>
</dbReference>
<organism evidence="1">
    <name type="scientific">marine sediment metagenome</name>
    <dbReference type="NCBI Taxonomy" id="412755"/>
    <lineage>
        <taxon>unclassified sequences</taxon>
        <taxon>metagenomes</taxon>
        <taxon>ecological metagenomes</taxon>
    </lineage>
</organism>
<reference evidence="1" key="1">
    <citation type="journal article" date="2015" name="Nature">
        <title>Complex archaea that bridge the gap between prokaryotes and eukaryotes.</title>
        <authorList>
            <person name="Spang A."/>
            <person name="Saw J.H."/>
            <person name="Jorgensen S.L."/>
            <person name="Zaremba-Niedzwiedzka K."/>
            <person name="Martijn J."/>
            <person name="Lind A.E."/>
            <person name="van Eijk R."/>
            <person name="Schleper C."/>
            <person name="Guy L."/>
            <person name="Ettema T.J."/>
        </authorList>
    </citation>
    <scope>NUCLEOTIDE SEQUENCE</scope>
</reference>
<accession>A0A0F9VLF7</accession>
<name>A0A0F9VLF7_9ZZZZ</name>
<dbReference type="AlphaFoldDB" id="A0A0F9VLF7"/>
<gene>
    <name evidence="1" type="ORF">LCGC14_0469680</name>
</gene>